<keyword evidence="3" id="KW-0472">Membrane</keyword>
<dbReference type="PANTHER" id="PTHR16184:SF6">
    <property type="entry name" value="ELONGATOR COMPLEX PROTEIN 6"/>
    <property type="match status" value="1"/>
</dbReference>
<dbReference type="InterPro" id="IPR027417">
    <property type="entry name" value="P-loop_NTPase"/>
</dbReference>
<keyword evidence="3" id="KW-0812">Transmembrane</keyword>
<comment type="pathway">
    <text evidence="1">tRNA modification; 5-methoxycarbonylmethyl-2-thiouridine-tRNA biosynthesis.</text>
</comment>
<evidence type="ECO:0008006" key="6">
    <source>
        <dbReference type="Google" id="ProtNLM"/>
    </source>
</evidence>
<proteinExistence type="inferred from homology"/>
<dbReference type="AlphaFoldDB" id="A0A6A6MZR8"/>
<dbReference type="EMBL" id="JAAGAX010000003">
    <property type="protein sequence ID" value="KAF2318617.1"/>
    <property type="molecule type" value="Genomic_DNA"/>
</dbReference>
<evidence type="ECO:0000256" key="1">
    <source>
        <dbReference type="ARBA" id="ARBA00005043"/>
    </source>
</evidence>
<feature type="transmembrane region" description="Helical" evidence="3">
    <location>
        <begin position="182"/>
        <end position="203"/>
    </location>
</feature>
<comment type="caution">
    <text evidence="4">The sequence shown here is derived from an EMBL/GenBank/DDBJ whole genome shotgun (WGS) entry which is preliminary data.</text>
</comment>
<gene>
    <name evidence="4" type="ORF">GH714_009385</name>
</gene>
<organism evidence="4 5">
    <name type="scientific">Hevea brasiliensis</name>
    <name type="common">Para rubber tree</name>
    <name type="synonym">Siphonia brasiliensis</name>
    <dbReference type="NCBI Taxonomy" id="3981"/>
    <lineage>
        <taxon>Eukaryota</taxon>
        <taxon>Viridiplantae</taxon>
        <taxon>Streptophyta</taxon>
        <taxon>Embryophyta</taxon>
        <taxon>Tracheophyta</taxon>
        <taxon>Spermatophyta</taxon>
        <taxon>Magnoliopsida</taxon>
        <taxon>eudicotyledons</taxon>
        <taxon>Gunneridae</taxon>
        <taxon>Pentapetalae</taxon>
        <taxon>rosids</taxon>
        <taxon>fabids</taxon>
        <taxon>Malpighiales</taxon>
        <taxon>Euphorbiaceae</taxon>
        <taxon>Crotonoideae</taxon>
        <taxon>Micrandreae</taxon>
        <taxon>Hevea</taxon>
    </lineage>
</organism>
<dbReference type="UniPathway" id="UPA00988"/>
<protein>
    <recommendedName>
        <fullName evidence="6">Elongator complex protein 6</fullName>
    </recommendedName>
</protein>
<dbReference type="GO" id="GO:0033588">
    <property type="term" value="C:elongator holoenzyme complex"/>
    <property type="evidence" value="ECO:0007669"/>
    <property type="project" value="InterPro"/>
</dbReference>
<name>A0A6A6MZR8_HEVBR</name>
<dbReference type="Proteomes" id="UP000467840">
    <property type="component" value="Chromosome 10"/>
</dbReference>
<dbReference type="InterPro" id="IPR018627">
    <property type="entry name" value="ELP6"/>
</dbReference>
<dbReference type="Gene3D" id="3.40.50.300">
    <property type="entry name" value="P-loop containing nucleotide triphosphate hydrolases"/>
    <property type="match status" value="1"/>
</dbReference>
<sequence>MSVYLNKCGLLGVSGSSGIEGCNLAAQRDNRGFFFLDMLTLRCPGEKIRNPFELYSWLDGNEEKSEGGFAALYGKIQKSMCALPENYKNHVTIMIDDVSRMEVAAYGFSDHVLDFLHYCHTLTSDFGCSLVILNHEDVHSDMERFMLQMEYLADILIETEPLATGLAADVHGQLSYEIIFQWLYFIISISLLLLKLTVLNTGICSGNGNKISNGNLKN</sequence>
<evidence type="ECO:0000256" key="2">
    <source>
        <dbReference type="ARBA" id="ARBA00008837"/>
    </source>
</evidence>
<evidence type="ECO:0000313" key="5">
    <source>
        <dbReference type="Proteomes" id="UP000467840"/>
    </source>
</evidence>
<keyword evidence="5" id="KW-1185">Reference proteome</keyword>
<reference evidence="4 5" key="1">
    <citation type="journal article" date="2020" name="Mol. Plant">
        <title>The Chromosome-Based Rubber Tree Genome Provides New Insights into Spurge Genome Evolution and Rubber Biosynthesis.</title>
        <authorList>
            <person name="Liu J."/>
            <person name="Shi C."/>
            <person name="Shi C.C."/>
            <person name="Li W."/>
            <person name="Zhang Q.J."/>
            <person name="Zhang Y."/>
            <person name="Li K."/>
            <person name="Lu H.F."/>
            <person name="Shi C."/>
            <person name="Zhu S.T."/>
            <person name="Xiao Z.Y."/>
            <person name="Nan H."/>
            <person name="Yue Y."/>
            <person name="Zhu X.G."/>
            <person name="Wu Y."/>
            <person name="Hong X.N."/>
            <person name="Fan G.Y."/>
            <person name="Tong Y."/>
            <person name="Zhang D."/>
            <person name="Mao C.L."/>
            <person name="Liu Y.L."/>
            <person name="Hao S.J."/>
            <person name="Liu W.Q."/>
            <person name="Lv M.Q."/>
            <person name="Zhang H.B."/>
            <person name="Liu Y."/>
            <person name="Hu-Tang G.R."/>
            <person name="Wang J.P."/>
            <person name="Wang J.H."/>
            <person name="Sun Y.H."/>
            <person name="Ni S.B."/>
            <person name="Chen W.B."/>
            <person name="Zhang X.C."/>
            <person name="Jiao Y.N."/>
            <person name="Eichler E.E."/>
            <person name="Li G.H."/>
            <person name="Liu X."/>
            <person name="Gao L.Z."/>
        </authorList>
    </citation>
    <scope>NUCLEOTIDE SEQUENCE [LARGE SCALE GENOMIC DNA]</scope>
    <source>
        <strain evidence="5">cv. GT1</strain>
        <tissue evidence="4">Leaf</tissue>
    </source>
</reference>
<dbReference type="Pfam" id="PF09807">
    <property type="entry name" value="ELP6"/>
    <property type="match status" value="1"/>
</dbReference>
<comment type="similarity">
    <text evidence="2">Belongs to the ELP6 family.</text>
</comment>
<evidence type="ECO:0000256" key="3">
    <source>
        <dbReference type="SAM" id="Phobius"/>
    </source>
</evidence>
<accession>A0A6A6MZR8</accession>
<dbReference type="GO" id="GO:0002098">
    <property type="term" value="P:tRNA wobble uridine modification"/>
    <property type="evidence" value="ECO:0007669"/>
    <property type="project" value="InterPro"/>
</dbReference>
<evidence type="ECO:0000313" key="4">
    <source>
        <dbReference type="EMBL" id="KAF2318617.1"/>
    </source>
</evidence>
<dbReference type="PANTHER" id="PTHR16184">
    <property type="entry name" value="ELONGATOR COMPLEX PROTEIN 6"/>
    <property type="match status" value="1"/>
</dbReference>
<keyword evidence="3" id="KW-1133">Transmembrane helix</keyword>